<keyword evidence="3" id="KW-0282">Flagellum</keyword>
<dbReference type="EMBL" id="KK107455">
    <property type="protein sequence ID" value="EZA50539.1"/>
    <property type="molecule type" value="Genomic_DNA"/>
</dbReference>
<evidence type="ECO:0000256" key="4">
    <source>
        <dbReference type="ARBA" id="ARBA00023054"/>
    </source>
</evidence>
<keyword evidence="16" id="KW-1185">Reference proteome</keyword>
<dbReference type="OrthoDB" id="8434295at2759"/>
<reference evidence="14 16" key="1">
    <citation type="journal article" date="2014" name="Curr. Biol.">
        <title>The genome of the clonal raider ant Cerapachys biroi.</title>
        <authorList>
            <person name="Oxley P.R."/>
            <person name="Ji L."/>
            <person name="Fetter-Pruneda I."/>
            <person name="McKenzie S.K."/>
            <person name="Li C."/>
            <person name="Hu H."/>
            <person name="Zhang G."/>
            <person name="Kronauer D.J."/>
        </authorList>
    </citation>
    <scope>NUCLEOTIDE SEQUENCE [LARGE SCALE GENOMIC DNA]</scope>
</reference>
<keyword evidence="5" id="KW-0969">Cilium</keyword>
<protein>
    <recommendedName>
        <fullName evidence="10">Dynein regulatory complex subunit 2</fullName>
    </recommendedName>
    <alternativeName>
        <fullName evidence="11">Coiled-coil domain-containing protein 65</fullName>
    </alternativeName>
</protein>
<dbReference type="AlphaFoldDB" id="A0A026W668"/>
<name>A0A026W668_OOCBI</name>
<reference evidence="15 17" key="2">
    <citation type="journal article" date="2018" name="Genome Res.">
        <title>The genomic architecture and molecular evolution of ant odorant receptors.</title>
        <authorList>
            <person name="McKenzie S.K."/>
            <person name="Kronauer D.J.C."/>
        </authorList>
    </citation>
    <scope>NUCLEOTIDE SEQUENCE [LARGE SCALE GENOMIC DNA]</scope>
    <source>
        <strain evidence="15">Clonal line C1</strain>
    </source>
</reference>
<reference evidence="15" key="3">
    <citation type="submission" date="2018-07" db="EMBL/GenBank/DDBJ databases">
        <authorList>
            <person name="Mckenzie S.K."/>
            <person name="Kronauer D.J.C."/>
        </authorList>
    </citation>
    <scope>NUCLEOTIDE SEQUENCE</scope>
    <source>
        <strain evidence="15">Clonal line C1</strain>
    </source>
</reference>
<accession>A0A026W668</accession>
<evidence type="ECO:0000256" key="3">
    <source>
        <dbReference type="ARBA" id="ARBA00022846"/>
    </source>
</evidence>
<dbReference type="EMBL" id="QOIP01000010">
    <property type="protein sequence ID" value="RLU17462.1"/>
    <property type="molecule type" value="Genomic_DNA"/>
</dbReference>
<gene>
    <name evidence="15" type="ORF">DMN91_009697</name>
    <name evidence="14" type="ORF">X777_10732</name>
</gene>
<evidence type="ECO:0000259" key="13">
    <source>
        <dbReference type="Pfam" id="PF14772"/>
    </source>
</evidence>
<dbReference type="GO" id="GO:0005858">
    <property type="term" value="C:axonemal dynein complex"/>
    <property type="evidence" value="ECO:0007669"/>
    <property type="project" value="InterPro"/>
</dbReference>
<evidence type="ECO:0000256" key="12">
    <source>
        <dbReference type="ARBA" id="ARBA00045865"/>
    </source>
</evidence>
<evidence type="ECO:0000313" key="14">
    <source>
        <dbReference type="EMBL" id="EZA50539.1"/>
    </source>
</evidence>
<dbReference type="PANTHER" id="PTHR21625:SF0">
    <property type="entry name" value="DYNEIN REGULATORY COMPLEX SUBUNIT 2"/>
    <property type="match status" value="1"/>
</dbReference>
<evidence type="ECO:0000313" key="16">
    <source>
        <dbReference type="Proteomes" id="UP000053097"/>
    </source>
</evidence>
<dbReference type="PANTHER" id="PTHR21625">
    <property type="entry name" value="NYD-SP28 PROTEIN"/>
    <property type="match status" value="1"/>
</dbReference>
<evidence type="ECO:0000313" key="15">
    <source>
        <dbReference type="EMBL" id="RLU17462.1"/>
    </source>
</evidence>
<feature type="domain" description="Dynein regulatory complex protein 1/2 N-terminal" evidence="13">
    <location>
        <begin position="24"/>
        <end position="125"/>
    </location>
</feature>
<evidence type="ECO:0000313" key="17">
    <source>
        <dbReference type="Proteomes" id="UP000279307"/>
    </source>
</evidence>
<proteinExistence type="inferred from homology"/>
<dbReference type="GO" id="GO:0003352">
    <property type="term" value="P:regulation of cilium movement"/>
    <property type="evidence" value="ECO:0007669"/>
    <property type="project" value="TreeGrafter"/>
</dbReference>
<evidence type="ECO:0000256" key="6">
    <source>
        <dbReference type="ARBA" id="ARBA00023212"/>
    </source>
</evidence>
<keyword evidence="6" id="KW-0206">Cytoskeleton</keyword>
<dbReference type="GO" id="GO:0060285">
    <property type="term" value="P:cilium-dependent cell motility"/>
    <property type="evidence" value="ECO:0007669"/>
    <property type="project" value="TreeGrafter"/>
</dbReference>
<keyword evidence="4" id="KW-0175">Coiled coil</keyword>
<comment type="similarity">
    <text evidence="9">Belongs to the DRC2 family.</text>
</comment>
<dbReference type="InterPro" id="IPR039505">
    <property type="entry name" value="DRC1/2_N"/>
</dbReference>
<dbReference type="Proteomes" id="UP000279307">
    <property type="component" value="Chromosome 10"/>
</dbReference>
<dbReference type="GO" id="GO:0070286">
    <property type="term" value="P:axonemal dynein complex assembly"/>
    <property type="evidence" value="ECO:0007669"/>
    <property type="project" value="InterPro"/>
</dbReference>
<evidence type="ECO:0000256" key="10">
    <source>
        <dbReference type="ARBA" id="ARBA00040899"/>
    </source>
</evidence>
<dbReference type="InterPro" id="IPR039750">
    <property type="entry name" value="DRC1/DRC2"/>
</dbReference>
<evidence type="ECO:0000256" key="8">
    <source>
        <dbReference type="ARBA" id="ARBA00037841"/>
    </source>
</evidence>
<evidence type="ECO:0000256" key="11">
    <source>
        <dbReference type="ARBA" id="ARBA00041517"/>
    </source>
</evidence>
<sequence length="444" mass="53080">MPKKGKGDKLARMSDEERARYLQHRAELEMEAKRRKQQLIAAFTKNKLRREEAFSRLNTAKINEQWRFILRRIKCKELHEDVECLWRNFDRILKTKDLVIQRLYDELKMADMDHRRLQEAHIQTIDLIIGRYKQRCEHLHEFFARERDRVVSKDVNELNKIQESLEQRCSQLQSIIFGQEKEIENRLTQTKIRNAVNIYGIVYLKEDSLSRLTQYTSNEIEKLWRQLTETITEYENITGEDIRKQYEYLKEQDDIYRADAAQYPRLHAYLQGTIKSLKQDTHALSRKRQQRITELGDQVVRMRKRIESLRQDFSVSQMLDATQLKKLTIVSTSVLKDLRRMSEKGSALLSLLKMCSNLEPSSLIVQKYTLHEPQETLTDCISEPFNKLENFWEQFNYIKAENVFMRKECDKLSFENKQLRNTLRMYLLTVSRTSTIRPLMSVPV</sequence>
<organism evidence="14 16">
    <name type="scientific">Ooceraea biroi</name>
    <name type="common">Clonal raider ant</name>
    <name type="synonym">Cerapachys biroi</name>
    <dbReference type="NCBI Taxonomy" id="2015173"/>
    <lineage>
        <taxon>Eukaryota</taxon>
        <taxon>Metazoa</taxon>
        <taxon>Ecdysozoa</taxon>
        <taxon>Arthropoda</taxon>
        <taxon>Hexapoda</taxon>
        <taxon>Insecta</taxon>
        <taxon>Pterygota</taxon>
        <taxon>Neoptera</taxon>
        <taxon>Endopterygota</taxon>
        <taxon>Hymenoptera</taxon>
        <taxon>Apocrita</taxon>
        <taxon>Aculeata</taxon>
        <taxon>Formicoidea</taxon>
        <taxon>Formicidae</taxon>
        <taxon>Dorylinae</taxon>
        <taxon>Ooceraea</taxon>
    </lineage>
</organism>
<dbReference type="Pfam" id="PF14772">
    <property type="entry name" value="NYD-SP28"/>
    <property type="match status" value="1"/>
</dbReference>
<evidence type="ECO:0000256" key="1">
    <source>
        <dbReference type="ARBA" id="ARBA00004611"/>
    </source>
</evidence>
<evidence type="ECO:0000256" key="9">
    <source>
        <dbReference type="ARBA" id="ARBA00038424"/>
    </source>
</evidence>
<evidence type="ECO:0000256" key="7">
    <source>
        <dbReference type="ARBA" id="ARBA00023273"/>
    </source>
</evidence>
<evidence type="ECO:0000256" key="5">
    <source>
        <dbReference type="ARBA" id="ARBA00023069"/>
    </source>
</evidence>
<comment type="function">
    <text evidence="12">Component of the nexin-dynein regulatory complex (N-DRC), a key regulator of ciliary/flagellar motility which maintains the alignment and integrity of the distal axoneme and regulates microtubule sliding in motile axonemes. Plays a critical role in the assembly of N-DRC and also stabilizes the assembly of multiple inner dynein arms and radial spokes. Coassembles with DRC1 to form a central scaffold needed for assembly of the N-DRC and its attachment to the outer doublet microtubules.</text>
</comment>
<dbReference type="STRING" id="2015173.A0A026W668"/>
<evidence type="ECO:0000256" key="2">
    <source>
        <dbReference type="ARBA" id="ARBA00022490"/>
    </source>
</evidence>
<keyword evidence="7" id="KW-0966">Cell projection</keyword>
<keyword evidence="2" id="KW-0963">Cytoplasm</keyword>
<dbReference type="Proteomes" id="UP000053097">
    <property type="component" value="Unassembled WGS sequence"/>
</dbReference>
<dbReference type="OMA" id="WEYLDLF"/>
<comment type="subcellular location">
    <subcellularLocation>
        <location evidence="1">Cytoplasm</location>
        <location evidence="1">Cytoskeleton</location>
        <location evidence="1">Flagellum axoneme</location>
    </subcellularLocation>
    <subcellularLocation>
        <location evidence="8">Cytoplasm</location>
        <location evidence="8">Cytoskeleton</location>
        <location evidence="8">Flagellum basal body</location>
    </subcellularLocation>
</comment>